<accession>A0A7X5TTR2</accession>
<evidence type="ECO:0000313" key="3">
    <source>
        <dbReference type="Proteomes" id="UP000541033"/>
    </source>
</evidence>
<dbReference type="RefSeq" id="WP_167150848.1">
    <property type="nucleotide sequence ID" value="NZ_JAAMOX010000002.1"/>
</dbReference>
<dbReference type="AlphaFoldDB" id="A0A7X5TTR2"/>
<protein>
    <submittedName>
        <fullName evidence="2">Uncharacterized protein</fullName>
    </submittedName>
</protein>
<feature type="transmembrane region" description="Helical" evidence="1">
    <location>
        <begin position="21"/>
        <end position="40"/>
    </location>
</feature>
<keyword evidence="3" id="KW-1185">Reference proteome</keyword>
<keyword evidence="1" id="KW-0472">Membrane</keyword>
<evidence type="ECO:0000256" key="1">
    <source>
        <dbReference type="SAM" id="Phobius"/>
    </source>
</evidence>
<dbReference type="Proteomes" id="UP000541033">
    <property type="component" value="Unassembled WGS sequence"/>
</dbReference>
<reference evidence="2 3" key="1">
    <citation type="submission" date="2020-02" db="EMBL/GenBank/DDBJ databases">
        <title>Sequencing the genomes of 1000 actinobacteria strains.</title>
        <authorList>
            <person name="Klenk H.-P."/>
        </authorList>
    </citation>
    <scope>NUCLEOTIDE SEQUENCE [LARGE SCALE GENOMIC DNA]</scope>
    <source>
        <strain evidence="2 3">DSM 27960</strain>
    </source>
</reference>
<dbReference type="EMBL" id="JAAMOX010000002">
    <property type="protein sequence ID" value="NIH54475.1"/>
    <property type="molecule type" value="Genomic_DNA"/>
</dbReference>
<proteinExistence type="predicted"/>
<name>A0A7X5TTR2_9MICO</name>
<gene>
    <name evidence="2" type="ORF">FHX76_002371</name>
</gene>
<keyword evidence="1" id="KW-0812">Transmembrane</keyword>
<organism evidence="2 3">
    <name type="scientific">Lysinibacter cavernae</name>
    <dbReference type="NCBI Taxonomy" id="1640652"/>
    <lineage>
        <taxon>Bacteria</taxon>
        <taxon>Bacillati</taxon>
        <taxon>Actinomycetota</taxon>
        <taxon>Actinomycetes</taxon>
        <taxon>Micrococcales</taxon>
        <taxon>Microbacteriaceae</taxon>
        <taxon>Lysinibacter</taxon>
    </lineage>
</organism>
<evidence type="ECO:0000313" key="2">
    <source>
        <dbReference type="EMBL" id="NIH54475.1"/>
    </source>
</evidence>
<keyword evidence="1" id="KW-1133">Transmembrane helix</keyword>
<sequence>MKLGSSLTTPAQPTFRGPLRYGRLFVAIIVVLSLLLGYRLTGLVFDASQTATTQQLLDVGVKRPSVHTDNGEATAANAQAAVEAYLGFLAEGDASSATAMAGPAATGEAARFLTDEVFAQAAEHISDAKVILVKDKSGGNFEVQFTYTLAGSTQRAVLQLHRKVSRWVFEPMVTTLKIKPDWSGGTSNFSVSGIDANMEDIWTSYWVYPAVYQIDQPTGDLFVGDSVKTIARVNGDYGSRYNPYEEETEYRFDLSAHAKALVDEAVLGFFNSCLTQEQLFSANTADWGVRSCGQNQLREYSNVSDLEVEVVRTPVVDSYRYWPGFSVDSGLIKVSFNATSNRSGTDAIVHVADLQVYMQPYDVTVRLVDGKVVFD</sequence>
<comment type="caution">
    <text evidence="2">The sequence shown here is derived from an EMBL/GenBank/DDBJ whole genome shotgun (WGS) entry which is preliminary data.</text>
</comment>